<keyword evidence="3" id="KW-1185">Reference proteome</keyword>
<dbReference type="Proteomes" id="UP000799757">
    <property type="component" value="Unassembled WGS sequence"/>
</dbReference>
<dbReference type="EMBL" id="MU001858">
    <property type="protein sequence ID" value="KAF2795442.1"/>
    <property type="molecule type" value="Genomic_DNA"/>
</dbReference>
<dbReference type="AlphaFoldDB" id="A0A6A6XG88"/>
<protein>
    <submittedName>
        <fullName evidence="2">Uncharacterized protein</fullName>
    </submittedName>
</protein>
<sequence length="838" mass="93585">MLRRLPLASLVCPTTPFLAPRLLCTPTSLAGLSARCGTAPAGLQRSTYATKGTKWRMRDPKKAPRKNSQLDPSVERKKHSGNRAPVDELASLVKRFRDACDSRKAETIMDLYPTVLAAKVLNRTDTRRIAQAMHVHVRTNYFGASKTPRPFPFVDQLAEDIRAGNLEPHPFAHVHMLGIYKECKMYHQGHAFWQWLVDQDGTYVDQAVYGAAIELLAYRGEASLQQLEDLYMDGLRRFPGTFAEYHLSPEAIVPDRSQRTNIVGLPILLLQGILTARLLSRDWKQAYLALDTALRLYPTETPARFFELFMLERPISEAYTAFLLACRSGVVFRPHQLTALMAKLQKCMVASSSLQERMTILRGMVNAMYAYLECGGSLEGPHIGSFLNAFGSLIPMKQPGEEFVGDEAKLRNIIISNAHETMSTLIQAGMPPQPQLFIALISLAGKLGVPELLRVTMQDIETAQMDIGSIGRRCILASAGFLQDKSLIEDYWTQIVSLGELQSSQSSHAYWVTLAKACNAADHQIFFEQQLPNLQHTISTDAMREASHHLNMPKKSAVAMQSLTTMHPADFDSEIEPLQEQMKNIAAVIMSGQPLDLLNNPFHMSLHPEQRSLGSIDDLRVIYDELTIDPHQPPPPPAPESSPSHASVSSMGIPLKELRFQNWVTILELMNEAKSTEFEFQRHLDVAIAQKKPLREALYLPSSQGEQDPMPTRNREELRTHIRRLRAPGDSVSARPGTSISRPNRVTSLTPNAPSTPKLRYHVTEGTTPVIAPDTIKHRPLGKPKLRYHISIEPTHVAPTPASLRTSHRPLQTPATTRTSPEEDLEKLANNNKNTATE</sequence>
<evidence type="ECO:0000313" key="3">
    <source>
        <dbReference type="Proteomes" id="UP000799757"/>
    </source>
</evidence>
<feature type="compositionally biased region" description="Polar residues" evidence="1">
    <location>
        <begin position="803"/>
        <end position="819"/>
    </location>
</feature>
<reference evidence="2" key="1">
    <citation type="journal article" date="2020" name="Stud. Mycol.">
        <title>101 Dothideomycetes genomes: a test case for predicting lifestyles and emergence of pathogens.</title>
        <authorList>
            <person name="Haridas S."/>
            <person name="Albert R."/>
            <person name="Binder M."/>
            <person name="Bloem J."/>
            <person name="Labutti K."/>
            <person name="Salamov A."/>
            <person name="Andreopoulos B."/>
            <person name="Baker S."/>
            <person name="Barry K."/>
            <person name="Bills G."/>
            <person name="Bluhm B."/>
            <person name="Cannon C."/>
            <person name="Castanera R."/>
            <person name="Culley D."/>
            <person name="Daum C."/>
            <person name="Ezra D."/>
            <person name="Gonzalez J."/>
            <person name="Henrissat B."/>
            <person name="Kuo A."/>
            <person name="Liang C."/>
            <person name="Lipzen A."/>
            <person name="Lutzoni F."/>
            <person name="Magnuson J."/>
            <person name="Mondo S."/>
            <person name="Nolan M."/>
            <person name="Ohm R."/>
            <person name="Pangilinan J."/>
            <person name="Park H.-J."/>
            <person name="Ramirez L."/>
            <person name="Alfaro M."/>
            <person name="Sun H."/>
            <person name="Tritt A."/>
            <person name="Yoshinaga Y."/>
            <person name="Zwiers L.-H."/>
            <person name="Turgeon B."/>
            <person name="Goodwin S."/>
            <person name="Spatafora J."/>
            <person name="Crous P."/>
            <person name="Grigoriev I."/>
        </authorList>
    </citation>
    <scope>NUCLEOTIDE SEQUENCE</scope>
    <source>
        <strain evidence="2">CBS 109.77</strain>
    </source>
</reference>
<gene>
    <name evidence="2" type="ORF">K505DRAFT_273178</name>
</gene>
<feature type="compositionally biased region" description="Polar residues" evidence="1">
    <location>
        <begin position="736"/>
        <end position="755"/>
    </location>
</feature>
<accession>A0A6A6XG88</accession>
<dbReference type="OrthoDB" id="185373at2759"/>
<evidence type="ECO:0000313" key="2">
    <source>
        <dbReference type="EMBL" id="KAF2795442.1"/>
    </source>
</evidence>
<feature type="compositionally biased region" description="Polar residues" evidence="1">
    <location>
        <begin position="829"/>
        <end position="838"/>
    </location>
</feature>
<feature type="region of interest" description="Disordered" evidence="1">
    <location>
        <begin position="726"/>
        <end position="760"/>
    </location>
</feature>
<name>A0A6A6XG88_9PLEO</name>
<proteinExistence type="predicted"/>
<feature type="compositionally biased region" description="Low complexity" evidence="1">
    <location>
        <begin position="641"/>
        <end position="650"/>
    </location>
</feature>
<feature type="region of interest" description="Disordered" evidence="1">
    <location>
        <begin position="627"/>
        <end position="650"/>
    </location>
</feature>
<feature type="region of interest" description="Disordered" evidence="1">
    <location>
        <begin position="47"/>
        <end position="83"/>
    </location>
</feature>
<feature type="region of interest" description="Disordered" evidence="1">
    <location>
        <begin position="795"/>
        <end position="838"/>
    </location>
</feature>
<feature type="compositionally biased region" description="Pro residues" evidence="1">
    <location>
        <begin position="631"/>
        <end position="640"/>
    </location>
</feature>
<evidence type="ECO:0000256" key="1">
    <source>
        <dbReference type="SAM" id="MobiDB-lite"/>
    </source>
</evidence>
<organism evidence="2 3">
    <name type="scientific">Melanomma pulvis-pyrius CBS 109.77</name>
    <dbReference type="NCBI Taxonomy" id="1314802"/>
    <lineage>
        <taxon>Eukaryota</taxon>
        <taxon>Fungi</taxon>
        <taxon>Dikarya</taxon>
        <taxon>Ascomycota</taxon>
        <taxon>Pezizomycotina</taxon>
        <taxon>Dothideomycetes</taxon>
        <taxon>Pleosporomycetidae</taxon>
        <taxon>Pleosporales</taxon>
        <taxon>Melanommataceae</taxon>
        <taxon>Melanomma</taxon>
    </lineage>
</organism>